<keyword evidence="6" id="KW-0413">Isomerase</keyword>
<dbReference type="Pfam" id="PF13419">
    <property type="entry name" value="HAD_2"/>
    <property type="match status" value="1"/>
</dbReference>
<dbReference type="InterPro" id="IPR006439">
    <property type="entry name" value="HAD-SF_hydro_IA"/>
</dbReference>
<dbReference type="NCBIfam" id="TIGR01549">
    <property type="entry name" value="HAD-SF-IA-v1"/>
    <property type="match status" value="1"/>
</dbReference>
<organism evidence="6">
    <name type="scientific">uncultured Pyrinomonadaceae bacterium</name>
    <dbReference type="NCBI Taxonomy" id="2283094"/>
    <lineage>
        <taxon>Bacteria</taxon>
        <taxon>Pseudomonadati</taxon>
        <taxon>Acidobacteriota</taxon>
        <taxon>Blastocatellia</taxon>
        <taxon>Blastocatellales</taxon>
        <taxon>Pyrinomonadaceae</taxon>
        <taxon>environmental samples</taxon>
    </lineage>
</organism>
<dbReference type="GO" id="GO:0008801">
    <property type="term" value="F:beta-phosphoglucomutase activity"/>
    <property type="evidence" value="ECO:0007669"/>
    <property type="project" value="UniProtKB-EC"/>
</dbReference>
<dbReference type="PANTHER" id="PTHR46193:SF18">
    <property type="entry name" value="HEXITOL PHOSPHATASE B"/>
    <property type="match status" value="1"/>
</dbReference>
<sequence length="221" mass="24378">MDGTLVDNMRFHGAAWQKMLAENGVETDASEFLVKTAGKTNREIIPHFFKDATEERLLELGLRKETIYRELFLSERRAIHGAIEFLEASKKLGVKMAVATAAPVANMEFVLDGLDLRRFFDAITTAADVSNGKPNPEVFLKSAEKLGIEPKHCLVFEDAVNGFAAAHRAGMKSVGIATVNSIEDILKLDSVVEAHADFSNLKPRELIEKYLPEDETQTASG</sequence>
<dbReference type="SUPFAM" id="SSF56784">
    <property type="entry name" value="HAD-like"/>
    <property type="match status" value="1"/>
</dbReference>
<dbReference type="PANTHER" id="PTHR46193">
    <property type="entry name" value="6-PHOSPHOGLUCONATE PHOSPHATASE"/>
    <property type="match status" value="1"/>
</dbReference>
<dbReference type="Gene3D" id="1.10.150.240">
    <property type="entry name" value="Putative phosphatase, domain 2"/>
    <property type="match status" value="1"/>
</dbReference>
<dbReference type="Gene3D" id="3.40.50.1000">
    <property type="entry name" value="HAD superfamily/HAD-like"/>
    <property type="match status" value="1"/>
</dbReference>
<reference evidence="6" key="1">
    <citation type="submission" date="2020-02" db="EMBL/GenBank/DDBJ databases">
        <authorList>
            <person name="Meier V. D."/>
        </authorList>
    </citation>
    <scope>NUCLEOTIDE SEQUENCE</scope>
    <source>
        <strain evidence="6">AVDCRST_MAG74</strain>
    </source>
</reference>
<evidence type="ECO:0000256" key="1">
    <source>
        <dbReference type="ARBA" id="ARBA00001946"/>
    </source>
</evidence>
<evidence type="ECO:0000256" key="2">
    <source>
        <dbReference type="ARBA" id="ARBA00006171"/>
    </source>
</evidence>
<dbReference type="EC" id="5.4.2.6" evidence="6"/>
<comment type="similarity">
    <text evidence="2">Belongs to the HAD-like hydrolase superfamily. CbbY/CbbZ/Gph/YieH family.</text>
</comment>
<evidence type="ECO:0000313" key="6">
    <source>
        <dbReference type="EMBL" id="CAA9430682.1"/>
    </source>
</evidence>
<accession>A0A6J4Q1L2</accession>
<dbReference type="InterPro" id="IPR023214">
    <property type="entry name" value="HAD_sf"/>
</dbReference>
<name>A0A6J4Q1L2_9BACT</name>
<gene>
    <name evidence="6" type="ORF">AVDCRST_MAG74-3676</name>
</gene>
<dbReference type="NCBIfam" id="TIGR01509">
    <property type="entry name" value="HAD-SF-IA-v3"/>
    <property type="match status" value="1"/>
</dbReference>
<keyword evidence="5" id="KW-0119">Carbohydrate metabolism</keyword>
<dbReference type="CDD" id="cd07505">
    <property type="entry name" value="HAD_BPGM-like"/>
    <property type="match status" value="1"/>
</dbReference>
<keyword evidence="3" id="KW-0479">Metal-binding</keyword>
<proteinExistence type="inferred from homology"/>
<evidence type="ECO:0000256" key="3">
    <source>
        <dbReference type="ARBA" id="ARBA00022723"/>
    </source>
</evidence>
<dbReference type="InterPro" id="IPR051600">
    <property type="entry name" value="Beta-PGM-like"/>
</dbReference>
<comment type="cofactor">
    <cofactor evidence="1">
        <name>Mg(2+)</name>
        <dbReference type="ChEBI" id="CHEBI:18420"/>
    </cofactor>
</comment>
<dbReference type="EMBL" id="CADCUR010000304">
    <property type="protein sequence ID" value="CAA9430682.1"/>
    <property type="molecule type" value="Genomic_DNA"/>
</dbReference>
<keyword evidence="4" id="KW-0460">Magnesium</keyword>
<dbReference type="InterPro" id="IPR036412">
    <property type="entry name" value="HAD-like_sf"/>
</dbReference>
<dbReference type="InterPro" id="IPR023198">
    <property type="entry name" value="PGP-like_dom2"/>
</dbReference>
<evidence type="ECO:0000256" key="5">
    <source>
        <dbReference type="ARBA" id="ARBA00023277"/>
    </source>
</evidence>
<dbReference type="InterPro" id="IPR041492">
    <property type="entry name" value="HAD_2"/>
</dbReference>
<protein>
    <submittedName>
        <fullName evidence="6">Beta-phosphoglucomutase</fullName>
        <ecNumber evidence="6">5.4.2.6</ecNumber>
    </submittedName>
</protein>
<dbReference type="AlphaFoldDB" id="A0A6J4Q1L2"/>
<dbReference type="GO" id="GO:0046872">
    <property type="term" value="F:metal ion binding"/>
    <property type="evidence" value="ECO:0007669"/>
    <property type="project" value="UniProtKB-KW"/>
</dbReference>
<evidence type="ECO:0000256" key="4">
    <source>
        <dbReference type="ARBA" id="ARBA00022842"/>
    </source>
</evidence>